<keyword evidence="4 6" id="KW-0460">Magnesium</keyword>
<accession>A0A1M7MT70</accession>
<dbReference type="Pfam" id="PF03328">
    <property type="entry name" value="HpcH_HpaI"/>
    <property type="match status" value="1"/>
</dbReference>
<dbReference type="SUPFAM" id="SSF51621">
    <property type="entry name" value="Phosphoenolpyruvate/pyruvate domain"/>
    <property type="match status" value="1"/>
</dbReference>
<evidence type="ECO:0000313" key="9">
    <source>
        <dbReference type="Proteomes" id="UP000186002"/>
    </source>
</evidence>
<feature type="domain" description="HpcH/HpaI aldolase/citrate lyase" evidence="7">
    <location>
        <begin position="81"/>
        <end position="299"/>
    </location>
</feature>
<feature type="binding site" evidence="6">
    <location>
        <position position="200"/>
    </location>
    <ligand>
        <name>Mg(2+)</name>
        <dbReference type="ChEBI" id="CHEBI:18420"/>
    </ligand>
</feature>
<evidence type="ECO:0000256" key="2">
    <source>
        <dbReference type="ARBA" id="ARBA00005568"/>
    </source>
</evidence>
<dbReference type="STRING" id="735517.SAMN05444272_3542"/>
<dbReference type="GO" id="GO:0016829">
    <property type="term" value="F:lyase activity"/>
    <property type="evidence" value="ECO:0007669"/>
    <property type="project" value="UniProtKB-KW"/>
</dbReference>
<evidence type="ECO:0000256" key="4">
    <source>
        <dbReference type="ARBA" id="ARBA00022842"/>
    </source>
</evidence>
<proteinExistence type="inferred from homology"/>
<evidence type="ECO:0000256" key="3">
    <source>
        <dbReference type="ARBA" id="ARBA00022723"/>
    </source>
</evidence>
<dbReference type="InterPro" id="IPR015813">
    <property type="entry name" value="Pyrv/PenolPyrv_kinase-like_dom"/>
</dbReference>
<feature type="binding site" evidence="5">
    <location>
        <position position="200"/>
    </location>
    <ligand>
        <name>substrate</name>
    </ligand>
</feature>
<comment type="cofactor">
    <cofactor evidence="1">
        <name>Mg(2+)</name>
        <dbReference type="ChEBI" id="CHEBI:18420"/>
    </cofactor>
</comment>
<keyword evidence="8" id="KW-0456">Lyase</keyword>
<evidence type="ECO:0000313" key="8">
    <source>
        <dbReference type="EMBL" id="SHM94268.1"/>
    </source>
</evidence>
<dbReference type="Gene3D" id="3.20.20.60">
    <property type="entry name" value="Phosphoenolpyruvate-binding domains"/>
    <property type="match status" value="1"/>
</dbReference>
<dbReference type="AlphaFoldDB" id="A0A1M7MT70"/>
<dbReference type="PANTHER" id="PTHR32308">
    <property type="entry name" value="LYASE BETA SUBUNIT, PUTATIVE (AFU_ORTHOLOGUE AFUA_4G13030)-RELATED"/>
    <property type="match status" value="1"/>
</dbReference>
<dbReference type="PIRSF" id="PIRSF015582">
    <property type="entry name" value="Cit_lyase_B"/>
    <property type="match status" value="1"/>
</dbReference>
<dbReference type="InterPro" id="IPR040442">
    <property type="entry name" value="Pyrv_kinase-like_dom_sf"/>
</dbReference>
<keyword evidence="9" id="KW-1185">Reference proteome</keyword>
<name>A0A1M7MT70_9HYPH</name>
<comment type="similarity">
    <text evidence="2">Belongs to the HpcH/HpaI aldolase family.</text>
</comment>
<dbReference type="GO" id="GO:0000287">
    <property type="term" value="F:magnesium ion binding"/>
    <property type="evidence" value="ECO:0007669"/>
    <property type="project" value="TreeGrafter"/>
</dbReference>
<dbReference type="GO" id="GO:0006107">
    <property type="term" value="P:oxaloacetate metabolic process"/>
    <property type="evidence" value="ECO:0007669"/>
    <property type="project" value="TreeGrafter"/>
</dbReference>
<dbReference type="PANTHER" id="PTHR32308:SF10">
    <property type="entry name" value="CITRATE LYASE SUBUNIT BETA"/>
    <property type="match status" value="1"/>
</dbReference>
<gene>
    <name evidence="8" type="ORF">SAMN05444272_3542</name>
</gene>
<evidence type="ECO:0000259" key="7">
    <source>
        <dbReference type="Pfam" id="PF03328"/>
    </source>
</evidence>
<sequence length="366" mass="38912">MASTLEDLSQPGKLRGIARYFSLVHEGFAAILPVQTAKGSENALSRKAKWKLRACGISLLRSNMMPAGESFAMTQQFKPRRSALYMPGSNARALEKAQTLDVDCLILDLEDAVALDSKEIARQQIVSAVASGGYGEREVVIRINGLDTPWGEADLIAAANCGPDAILVPKVDGPADLEKVAHKLVLAGAPASVKVWAMMETPLAMLNAAAIGACGRDPEVRLSCFVMGTNDLAKETRAKLNPGRSVMMPWLMTCVAAARAGGIDILDGVYNAFNDEEGFAAECAQGVEMGMDGKTLIHPKQIGPCHAAFSPSGEEVAWARKINGLFQLPENASKGAIQVDGKMVERLHADMGLRTIAIADAIAARI</sequence>
<protein>
    <submittedName>
        <fullName evidence="8">Citrate lyase subunit beta / citryl-CoA lyase</fullName>
    </submittedName>
</protein>
<dbReference type="InterPro" id="IPR005000">
    <property type="entry name" value="Aldolase/citrate-lyase_domain"/>
</dbReference>
<evidence type="ECO:0000256" key="5">
    <source>
        <dbReference type="PIRSR" id="PIRSR015582-1"/>
    </source>
</evidence>
<evidence type="ECO:0000256" key="1">
    <source>
        <dbReference type="ARBA" id="ARBA00001946"/>
    </source>
</evidence>
<organism evidence="8 9">
    <name type="scientific">Roseibium suaedae</name>
    <dbReference type="NCBI Taxonomy" id="735517"/>
    <lineage>
        <taxon>Bacteria</taxon>
        <taxon>Pseudomonadati</taxon>
        <taxon>Pseudomonadota</taxon>
        <taxon>Alphaproteobacteria</taxon>
        <taxon>Hyphomicrobiales</taxon>
        <taxon>Stappiaceae</taxon>
        <taxon>Roseibium</taxon>
    </lineage>
</organism>
<reference evidence="8 9" key="1">
    <citation type="submission" date="2016-11" db="EMBL/GenBank/DDBJ databases">
        <authorList>
            <person name="Jaros S."/>
            <person name="Januszkiewicz K."/>
            <person name="Wedrychowicz H."/>
        </authorList>
    </citation>
    <scope>NUCLEOTIDE SEQUENCE [LARGE SCALE GENOMIC DNA]</scope>
    <source>
        <strain evidence="8 9">DSM 22153</strain>
    </source>
</reference>
<evidence type="ECO:0000256" key="6">
    <source>
        <dbReference type="PIRSR" id="PIRSR015582-2"/>
    </source>
</evidence>
<feature type="binding site" evidence="5">
    <location>
        <position position="142"/>
    </location>
    <ligand>
        <name>substrate</name>
    </ligand>
</feature>
<feature type="binding site" evidence="6">
    <location>
        <position position="231"/>
    </location>
    <ligand>
        <name>Mg(2+)</name>
        <dbReference type="ChEBI" id="CHEBI:18420"/>
    </ligand>
</feature>
<dbReference type="Proteomes" id="UP000186002">
    <property type="component" value="Unassembled WGS sequence"/>
</dbReference>
<dbReference type="InterPro" id="IPR011206">
    <property type="entry name" value="Citrate_lyase_beta/mcl1/mcl2"/>
</dbReference>
<dbReference type="EMBL" id="FRBW01000004">
    <property type="protein sequence ID" value="SHM94268.1"/>
    <property type="molecule type" value="Genomic_DNA"/>
</dbReference>
<keyword evidence="3 6" id="KW-0479">Metal-binding</keyword>